<dbReference type="RefSeq" id="WP_390870842.1">
    <property type="nucleotide sequence ID" value="NZ_CP128652.1"/>
</dbReference>
<dbReference type="Pfam" id="PF03864">
    <property type="entry name" value="Phage_cap_E"/>
    <property type="match status" value="1"/>
</dbReference>
<protein>
    <submittedName>
        <fullName evidence="1">Major capsid protein</fullName>
    </submittedName>
</protein>
<dbReference type="EMBL" id="CP134856">
    <property type="protein sequence ID" value="WNL34052.1"/>
    <property type="molecule type" value="Genomic_DNA"/>
</dbReference>
<name>A0AA96IML9_9BACT</name>
<proteinExistence type="predicted"/>
<dbReference type="AlphaFoldDB" id="A0AA96IML9"/>
<gene>
    <name evidence="1" type="ORF">RMP68_00250</name>
</gene>
<accession>A0AA96IML9</accession>
<dbReference type="InterPro" id="IPR005564">
    <property type="entry name" value="Major_capsid_GpE"/>
</dbReference>
<organism evidence="1">
    <name type="scientific">Arcobacter cryaerophilus gv. pseudocryaerophilus</name>
    <dbReference type="NCBI Taxonomy" id="2933791"/>
    <lineage>
        <taxon>Bacteria</taxon>
        <taxon>Pseudomonadati</taxon>
        <taxon>Campylobacterota</taxon>
        <taxon>Epsilonproteobacteria</taxon>
        <taxon>Campylobacterales</taxon>
        <taxon>Arcobacteraceae</taxon>
        <taxon>Aliarcobacter</taxon>
    </lineage>
</organism>
<evidence type="ECO:0000313" key="1">
    <source>
        <dbReference type="EMBL" id="WNL34052.1"/>
    </source>
</evidence>
<sequence>MFKTVNELLKNKWTSKAASEKLTHLKPIQTILFDRYVKDRKGQIGATFTVKIKTGAGVILESVTPEAEHLVHDRGDVVEFETKTARYPLSNPITPEKLNQIESFQGEDKSLSLAEEIGDIQREHKESFDTSIEYQTAGALFNKVMDGKGKVLFELNYQGLIIEFKGNKPLRNSISEATRHIKNILGLQKVKISSLAGPTFMDKLNQKCIDEDLFKQNQAKWIDKDGVSSLEVYGLIFEEYVATYKNSDGEDKDFIPADSCVFLPEDGNIFKLRYSRANDTKAANMKPTLYFSAIEELPKGRGWEVRSECRPLVYNSRPAATPKGKFI</sequence>
<reference evidence="1" key="1">
    <citation type="submission" date="2023-09" db="EMBL/GenBank/DDBJ databases">
        <title>Arcobacter tbilisiensis sp. nov. isolated from chicken meat in Tbilisi, Georgia.</title>
        <authorList>
            <person name="Matthias R."/>
            <person name="Zautner A.E."/>
        </authorList>
    </citation>
    <scope>NUCLEOTIDE SEQUENCE</scope>
    <source>
        <strain evidence="1">LEO 62</strain>
    </source>
</reference>
<dbReference type="Proteomes" id="UP001305220">
    <property type="component" value="Chromosome"/>
</dbReference>